<evidence type="ECO:0000313" key="2">
    <source>
        <dbReference type="EMBL" id="GGS39890.1"/>
    </source>
</evidence>
<evidence type="ECO:0000256" key="1">
    <source>
        <dbReference type="SAM" id="MobiDB-lite"/>
    </source>
</evidence>
<dbReference type="Proteomes" id="UP000653493">
    <property type="component" value="Unassembled WGS sequence"/>
</dbReference>
<evidence type="ECO:0000313" key="3">
    <source>
        <dbReference type="Proteomes" id="UP000653493"/>
    </source>
</evidence>
<keyword evidence="3" id="KW-1185">Reference proteome</keyword>
<reference evidence="2" key="2">
    <citation type="submission" date="2020-09" db="EMBL/GenBank/DDBJ databases">
        <authorList>
            <person name="Sun Q."/>
            <person name="Ohkuma M."/>
        </authorList>
    </citation>
    <scope>NUCLEOTIDE SEQUENCE</scope>
    <source>
        <strain evidence="2">JCM 4234</strain>
    </source>
</reference>
<sequence length="58" mass="5881">MDGPSREAAATVINPGGCRDIGITVAAGSRAQQEEGGCRDTWGTAGQRPFPGCSTQST</sequence>
<gene>
    <name evidence="2" type="ORF">GCM10010238_31680</name>
</gene>
<protein>
    <submittedName>
        <fullName evidence="2">Uncharacterized protein</fullName>
    </submittedName>
</protein>
<organism evidence="2 3">
    <name type="scientific">Streptomyces griseoviridis</name>
    <dbReference type="NCBI Taxonomy" id="45398"/>
    <lineage>
        <taxon>Bacteria</taxon>
        <taxon>Bacillati</taxon>
        <taxon>Actinomycetota</taxon>
        <taxon>Actinomycetes</taxon>
        <taxon>Kitasatosporales</taxon>
        <taxon>Streptomycetaceae</taxon>
        <taxon>Streptomyces</taxon>
    </lineage>
</organism>
<proteinExistence type="predicted"/>
<dbReference type="AlphaFoldDB" id="A0A918LFD0"/>
<reference evidence="2" key="1">
    <citation type="journal article" date="2014" name="Int. J. Syst. Evol. Microbiol.">
        <title>Complete genome sequence of Corynebacterium casei LMG S-19264T (=DSM 44701T), isolated from a smear-ripened cheese.</title>
        <authorList>
            <consortium name="US DOE Joint Genome Institute (JGI-PGF)"/>
            <person name="Walter F."/>
            <person name="Albersmeier A."/>
            <person name="Kalinowski J."/>
            <person name="Ruckert C."/>
        </authorList>
    </citation>
    <scope>NUCLEOTIDE SEQUENCE</scope>
    <source>
        <strain evidence="2">JCM 4234</strain>
    </source>
</reference>
<accession>A0A918LFD0</accession>
<dbReference type="EMBL" id="BMSL01000007">
    <property type="protein sequence ID" value="GGS39890.1"/>
    <property type="molecule type" value="Genomic_DNA"/>
</dbReference>
<feature type="region of interest" description="Disordered" evidence="1">
    <location>
        <begin position="28"/>
        <end position="58"/>
    </location>
</feature>
<comment type="caution">
    <text evidence="2">The sequence shown here is derived from an EMBL/GenBank/DDBJ whole genome shotgun (WGS) entry which is preliminary data.</text>
</comment>
<name>A0A918LFD0_STRGD</name>